<evidence type="ECO:0000313" key="2">
    <source>
        <dbReference type="EMBL" id="MED6182843.1"/>
    </source>
</evidence>
<feature type="compositionally biased region" description="Polar residues" evidence="1">
    <location>
        <begin position="103"/>
        <end position="119"/>
    </location>
</feature>
<protein>
    <submittedName>
        <fullName evidence="2">Uncharacterized protein</fullName>
    </submittedName>
</protein>
<name>A0ABU6WF67_9FABA</name>
<reference evidence="2 3" key="1">
    <citation type="journal article" date="2023" name="Plants (Basel)">
        <title>Bridging the Gap: Combining Genomics and Transcriptomics Approaches to Understand Stylosanthes scabra, an Orphan Legume from the Brazilian Caatinga.</title>
        <authorList>
            <person name="Ferreira-Neto J.R.C."/>
            <person name="da Silva M.D."/>
            <person name="Binneck E."/>
            <person name="de Melo N.F."/>
            <person name="da Silva R.H."/>
            <person name="de Melo A.L.T.M."/>
            <person name="Pandolfi V."/>
            <person name="Bustamante F.O."/>
            <person name="Brasileiro-Vidal A.C."/>
            <person name="Benko-Iseppon A.M."/>
        </authorList>
    </citation>
    <scope>NUCLEOTIDE SEQUENCE [LARGE SCALE GENOMIC DNA]</scope>
    <source>
        <tissue evidence="2">Leaves</tissue>
    </source>
</reference>
<evidence type="ECO:0000256" key="1">
    <source>
        <dbReference type="SAM" id="MobiDB-lite"/>
    </source>
</evidence>
<keyword evidence="3" id="KW-1185">Reference proteome</keyword>
<feature type="region of interest" description="Disordered" evidence="1">
    <location>
        <begin position="1"/>
        <end position="225"/>
    </location>
</feature>
<evidence type="ECO:0000313" key="3">
    <source>
        <dbReference type="Proteomes" id="UP001341840"/>
    </source>
</evidence>
<sequence>MRQPDIEVPTVHTEPNEFKASSSDNSNQKQHVEQELRSNDRPKPSLMKEEGWTDVCKKGNKSQSSSVLGGNKGVTSDKSVFKPTKVVRNKVNRNLPDSANKKAISSKTAHGISLQTPITFNAHKRRRPPSLQNSPVEPAQEKNNSIPTPAGVPNTKLSHTETALSALVHTCPGMSDGGAGSSVQVPPSLEDISASAKSSELKHESSSMIGDQVKKGDKQLVSNTG</sequence>
<dbReference type="EMBL" id="JASCZI010181387">
    <property type="protein sequence ID" value="MED6182843.1"/>
    <property type="molecule type" value="Genomic_DNA"/>
</dbReference>
<comment type="caution">
    <text evidence="2">The sequence shown here is derived from an EMBL/GenBank/DDBJ whole genome shotgun (WGS) entry which is preliminary data.</text>
</comment>
<accession>A0ABU6WF67</accession>
<gene>
    <name evidence="2" type="ORF">PIB30_032637</name>
</gene>
<feature type="compositionally biased region" description="Polar residues" evidence="1">
    <location>
        <begin position="130"/>
        <end position="147"/>
    </location>
</feature>
<feature type="compositionally biased region" description="Basic and acidic residues" evidence="1">
    <location>
        <begin position="30"/>
        <end position="57"/>
    </location>
</feature>
<feature type="compositionally biased region" description="Polar residues" evidence="1">
    <location>
        <begin position="61"/>
        <end position="78"/>
    </location>
</feature>
<feature type="compositionally biased region" description="Polar residues" evidence="1">
    <location>
        <begin position="19"/>
        <end position="29"/>
    </location>
</feature>
<proteinExistence type="predicted"/>
<dbReference type="Proteomes" id="UP001341840">
    <property type="component" value="Unassembled WGS sequence"/>
</dbReference>
<organism evidence="2 3">
    <name type="scientific">Stylosanthes scabra</name>
    <dbReference type="NCBI Taxonomy" id="79078"/>
    <lineage>
        <taxon>Eukaryota</taxon>
        <taxon>Viridiplantae</taxon>
        <taxon>Streptophyta</taxon>
        <taxon>Embryophyta</taxon>
        <taxon>Tracheophyta</taxon>
        <taxon>Spermatophyta</taxon>
        <taxon>Magnoliopsida</taxon>
        <taxon>eudicotyledons</taxon>
        <taxon>Gunneridae</taxon>
        <taxon>Pentapetalae</taxon>
        <taxon>rosids</taxon>
        <taxon>fabids</taxon>
        <taxon>Fabales</taxon>
        <taxon>Fabaceae</taxon>
        <taxon>Papilionoideae</taxon>
        <taxon>50 kb inversion clade</taxon>
        <taxon>dalbergioids sensu lato</taxon>
        <taxon>Dalbergieae</taxon>
        <taxon>Pterocarpus clade</taxon>
        <taxon>Stylosanthes</taxon>
    </lineage>
</organism>